<dbReference type="Proteomes" id="UP000641646">
    <property type="component" value="Unassembled WGS sequence"/>
</dbReference>
<organism evidence="2 3">
    <name type="scientific">Aerosakkonema funiforme FACHB-1375</name>
    <dbReference type="NCBI Taxonomy" id="2949571"/>
    <lineage>
        <taxon>Bacteria</taxon>
        <taxon>Bacillati</taxon>
        <taxon>Cyanobacteriota</taxon>
        <taxon>Cyanophyceae</taxon>
        <taxon>Oscillatoriophycideae</taxon>
        <taxon>Aerosakkonematales</taxon>
        <taxon>Aerosakkonemataceae</taxon>
        <taxon>Aerosakkonema</taxon>
    </lineage>
</organism>
<evidence type="ECO:0000313" key="2">
    <source>
        <dbReference type="EMBL" id="MBD2179802.1"/>
    </source>
</evidence>
<name>A0A926VBC6_9CYAN</name>
<dbReference type="Pfam" id="PF13489">
    <property type="entry name" value="Methyltransf_23"/>
    <property type="match status" value="1"/>
</dbReference>
<dbReference type="SUPFAM" id="SSF53335">
    <property type="entry name" value="S-adenosyl-L-methionine-dependent methyltransferases"/>
    <property type="match status" value="1"/>
</dbReference>
<proteinExistence type="predicted"/>
<reference evidence="2" key="2">
    <citation type="submission" date="2020-08" db="EMBL/GenBank/DDBJ databases">
        <authorList>
            <person name="Chen M."/>
            <person name="Teng W."/>
            <person name="Zhao L."/>
            <person name="Hu C."/>
            <person name="Zhou Y."/>
            <person name="Han B."/>
            <person name="Song L."/>
            <person name="Shu W."/>
        </authorList>
    </citation>
    <scope>NUCLEOTIDE SEQUENCE</scope>
    <source>
        <strain evidence="2">FACHB-1375</strain>
    </source>
</reference>
<dbReference type="RefSeq" id="WP_190461357.1">
    <property type="nucleotide sequence ID" value="NZ_JACJPW010000002.1"/>
</dbReference>
<keyword evidence="1" id="KW-0808">Transferase</keyword>
<dbReference type="GO" id="GO:0032259">
    <property type="term" value="P:methylation"/>
    <property type="evidence" value="ECO:0007669"/>
    <property type="project" value="UniProtKB-KW"/>
</dbReference>
<dbReference type="EMBL" id="JACJPW010000002">
    <property type="protein sequence ID" value="MBD2179802.1"/>
    <property type="molecule type" value="Genomic_DNA"/>
</dbReference>
<dbReference type="PANTHER" id="PTHR43861:SF3">
    <property type="entry name" value="PUTATIVE (AFU_ORTHOLOGUE AFUA_2G14390)-RELATED"/>
    <property type="match status" value="1"/>
</dbReference>
<dbReference type="Gene3D" id="3.40.50.150">
    <property type="entry name" value="Vaccinia Virus protein VP39"/>
    <property type="match status" value="1"/>
</dbReference>
<comment type="caution">
    <text evidence="2">The sequence shown here is derived from an EMBL/GenBank/DDBJ whole genome shotgun (WGS) entry which is preliminary data.</text>
</comment>
<accession>A0A926VBC6</accession>
<dbReference type="InterPro" id="IPR029063">
    <property type="entry name" value="SAM-dependent_MTases_sf"/>
</dbReference>
<dbReference type="GO" id="GO:0008168">
    <property type="term" value="F:methyltransferase activity"/>
    <property type="evidence" value="ECO:0007669"/>
    <property type="project" value="UniProtKB-KW"/>
</dbReference>
<keyword evidence="3" id="KW-1185">Reference proteome</keyword>
<dbReference type="AlphaFoldDB" id="A0A926VBC6"/>
<dbReference type="CDD" id="cd02440">
    <property type="entry name" value="AdoMet_MTases"/>
    <property type="match status" value="1"/>
</dbReference>
<gene>
    <name evidence="2" type="ORF">H6G03_01530</name>
</gene>
<protein>
    <submittedName>
        <fullName evidence="2">Class I SAM-dependent methyltransferase</fullName>
    </submittedName>
</protein>
<reference evidence="2" key="1">
    <citation type="journal article" date="2015" name="ISME J.">
        <title>Draft Genome Sequence of Streptomyces incarnatus NRRL8089, which Produces the Nucleoside Antibiotic Sinefungin.</title>
        <authorList>
            <person name="Oshima K."/>
            <person name="Hattori M."/>
            <person name="Shimizu H."/>
            <person name="Fukuda K."/>
            <person name="Nemoto M."/>
            <person name="Inagaki K."/>
            <person name="Tamura T."/>
        </authorList>
    </citation>
    <scope>NUCLEOTIDE SEQUENCE</scope>
    <source>
        <strain evidence="2">FACHB-1375</strain>
    </source>
</reference>
<sequence length="227" mass="26054">MLSTSSHDRPSFAYDKDYYISHYGRVFTDEKYYNLLSLYWQEAIFSANHLDVNLSVLDFGCGLGQVSAALPNVAFFDFSEFAINFLRQRGQKAFGSIEEIPQNHFDLLLSSHSLEHSPTPADDLKRFHRYVKPAGKLILILPIEVKLNPSLEPDNDQHFYCWTFQTITNLLLHCGWRPIRQTKLYGPFLLGKLASTFSEERAVKIAYSLGLLKKNYQSLMTIADSMI</sequence>
<dbReference type="PANTHER" id="PTHR43861">
    <property type="entry name" value="TRANS-ACONITATE 2-METHYLTRANSFERASE-RELATED"/>
    <property type="match status" value="1"/>
</dbReference>
<keyword evidence="2" id="KW-0489">Methyltransferase</keyword>
<evidence type="ECO:0000256" key="1">
    <source>
        <dbReference type="ARBA" id="ARBA00022679"/>
    </source>
</evidence>
<evidence type="ECO:0000313" key="3">
    <source>
        <dbReference type="Proteomes" id="UP000641646"/>
    </source>
</evidence>